<dbReference type="AlphaFoldDB" id="A0A0M0JVK3"/>
<dbReference type="Proteomes" id="UP000037460">
    <property type="component" value="Unassembled WGS sequence"/>
</dbReference>
<comment type="caution">
    <text evidence="1">The sequence shown here is derived from an EMBL/GenBank/DDBJ whole genome shotgun (WGS) entry which is preliminary data.</text>
</comment>
<organism evidence="1 2">
    <name type="scientific">Chrysochromulina tobinii</name>
    <dbReference type="NCBI Taxonomy" id="1460289"/>
    <lineage>
        <taxon>Eukaryota</taxon>
        <taxon>Haptista</taxon>
        <taxon>Haptophyta</taxon>
        <taxon>Prymnesiophyceae</taxon>
        <taxon>Prymnesiales</taxon>
        <taxon>Chrysochromulinaceae</taxon>
        <taxon>Chrysochromulina</taxon>
    </lineage>
</organism>
<sequence>MGYHFDDFLMGDERGLVEPLAAPELGVSLQAQLVIGGRPITIGTVQRTGSAAQVTAKLLQAPADSLTHVRKGRFAFVDENKTLCVNCTITPESRYAALWLRERFWRATRARERRAASNSRSNVGAGGVADAKTVTIAIHVRRGDVTYLDKYSRPSSRWVETTAMLEVRVHLFSEAKGWQANDTAALRAVAPHAELHLDSSPSATIDALILMSRADVLLMGASGFSNWAVG</sequence>
<dbReference type="EMBL" id="JWZX01002200">
    <property type="protein sequence ID" value="KOO30575.1"/>
    <property type="molecule type" value="Genomic_DNA"/>
</dbReference>
<evidence type="ECO:0000313" key="1">
    <source>
        <dbReference type="EMBL" id="KOO30575.1"/>
    </source>
</evidence>
<evidence type="ECO:0000313" key="2">
    <source>
        <dbReference type="Proteomes" id="UP000037460"/>
    </source>
</evidence>
<protein>
    <submittedName>
        <fullName evidence="1">Uncharacterized protein</fullName>
    </submittedName>
</protein>
<proteinExistence type="predicted"/>
<name>A0A0M0JVK3_9EUKA</name>
<reference evidence="2" key="1">
    <citation type="journal article" date="2015" name="PLoS Genet.">
        <title>Genome Sequence and Transcriptome Analyses of Chrysochromulina tobin: Metabolic Tools for Enhanced Algal Fitness in the Prominent Order Prymnesiales (Haptophyceae).</title>
        <authorList>
            <person name="Hovde B.T."/>
            <person name="Deodato C.R."/>
            <person name="Hunsperger H.M."/>
            <person name="Ryken S.A."/>
            <person name="Yost W."/>
            <person name="Jha R.K."/>
            <person name="Patterson J."/>
            <person name="Monnat R.J. Jr."/>
            <person name="Barlow S.B."/>
            <person name="Starkenburg S.R."/>
            <person name="Cattolico R.A."/>
        </authorList>
    </citation>
    <scope>NUCLEOTIDE SEQUENCE</scope>
    <source>
        <strain evidence="2">CCMP291</strain>
    </source>
</reference>
<keyword evidence="2" id="KW-1185">Reference proteome</keyword>
<accession>A0A0M0JVK3</accession>
<gene>
    <name evidence="1" type="ORF">Ctob_010498</name>
</gene>